<dbReference type="GO" id="GO:0044780">
    <property type="term" value="P:bacterial-type flagellum assembly"/>
    <property type="evidence" value="ECO:0007669"/>
    <property type="project" value="InterPro"/>
</dbReference>
<organism evidence="6">
    <name type="scientific">hydrothermal vent metagenome</name>
    <dbReference type="NCBI Taxonomy" id="652676"/>
    <lineage>
        <taxon>unclassified sequences</taxon>
        <taxon>metagenomes</taxon>
        <taxon>ecological metagenomes</taxon>
    </lineage>
</organism>
<evidence type="ECO:0000256" key="1">
    <source>
        <dbReference type="ARBA" id="ARBA00004514"/>
    </source>
</evidence>
<dbReference type="GO" id="GO:0005829">
    <property type="term" value="C:cytosol"/>
    <property type="evidence" value="ECO:0007669"/>
    <property type="project" value="UniProtKB-SubCell"/>
</dbReference>
<dbReference type="AlphaFoldDB" id="A0A3B0YBL6"/>
<evidence type="ECO:0000256" key="2">
    <source>
        <dbReference type="ARBA" id="ARBA00008787"/>
    </source>
</evidence>
<name>A0A3B0YBL6_9ZZZZ</name>
<evidence type="ECO:0000256" key="4">
    <source>
        <dbReference type="ARBA" id="ARBA00022795"/>
    </source>
</evidence>
<protein>
    <submittedName>
        <fullName evidence="6">Flagellar biosynthesis protein FliS</fullName>
    </submittedName>
</protein>
<keyword evidence="6" id="KW-0966">Cell projection</keyword>
<keyword evidence="6" id="KW-0282">Flagellum</keyword>
<dbReference type="SUPFAM" id="SSF101116">
    <property type="entry name" value="Flagellar export chaperone FliS"/>
    <property type="match status" value="1"/>
</dbReference>
<reference evidence="6" key="1">
    <citation type="submission" date="2018-06" db="EMBL/GenBank/DDBJ databases">
        <authorList>
            <person name="Zhirakovskaya E."/>
        </authorList>
    </citation>
    <scope>NUCLEOTIDE SEQUENCE</scope>
</reference>
<proteinExistence type="inferred from homology"/>
<gene>
    <name evidence="6" type="ORF">MNBD_GAMMA13-326</name>
</gene>
<dbReference type="InterPro" id="IPR003713">
    <property type="entry name" value="FliS"/>
</dbReference>
<dbReference type="CDD" id="cd16098">
    <property type="entry name" value="FliS"/>
    <property type="match status" value="1"/>
</dbReference>
<evidence type="ECO:0000256" key="5">
    <source>
        <dbReference type="ARBA" id="ARBA00023186"/>
    </source>
</evidence>
<keyword evidence="6" id="KW-0969">Cilium</keyword>
<dbReference type="PIRSF" id="PIRSF039090">
    <property type="entry name" value="Flis"/>
    <property type="match status" value="1"/>
</dbReference>
<comment type="subcellular location">
    <subcellularLocation>
        <location evidence="1">Cytoplasm</location>
        <location evidence="1">Cytosol</location>
    </subcellularLocation>
</comment>
<comment type="similarity">
    <text evidence="2">Belongs to the FliS family.</text>
</comment>
<keyword evidence="4" id="KW-1005">Bacterial flagellum biogenesis</keyword>
<keyword evidence="3" id="KW-0963">Cytoplasm</keyword>
<dbReference type="Gene3D" id="1.20.120.340">
    <property type="entry name" value="Flagellar protein FliS"/>
    <property type="match status" value="1"/>
</dbReference>
<dbReference type="PANTHER" id="PTHR34773:SF1">
    <property type="entry name" value="FLAGELLAR SECRETION CHAPERONE FLIS"/>
    <property type="match status" value="1"/>
</dbReference>
<keyword evidence="5" id="KW-0143">Chaperone</keyword>
<dbReference type="Pfam" id="PF02561">
    <property type="entry name" value="FliS"/>
    <property type="match status" value="1"/>
</dbReference>
<accession>A0A3B0YBL6</accession>
<dbReference type="GO" id="GO:0071973">
    <property type="term" value="P:bacterial-type flagellum-dependent cell motility"/>
    <property type="evidence" value="ECO:0007669"/>
    <property type="project" value="TreeGrafter"/>
</dbReference>
<dbReference type="InterPro" id="IPR036584">
    <property type="entry name" value="FliS_sf"/>
</dbReference>
<dbReference type="NCBIfam" id="TIGR00208">
    <property type="entry name" value="fliS"/>
    <property type="match status" value="1"/>
</dbReference>
<sequence length="138" mass="15398">MSFSNARAALQQYKKINVNSQVEGASPHRLIQMLMEGALQKMYAARPLMEDGQLGPKAEQITWAISIIDGLRISLDKNVGGDIAQNLEDLYDYMVRRLVQANLTNDVTMVEEVIDLLKQIKEAWDAIASTPRPEQPAA</sequence>
<evidence type="ECO:0000313" key="6">
    <source>
        <dbReference type="EMBL" id="VAW73703.1"/>
    </source>
</evidence>
<evidence type="ECO:0000256" key="3">
    <source>
        <dbReference type="ARBA" id="ARBA00022490"/>
    </source>
</evidence>
<dbReference type="PANTHER" id="PTHR34773">
    <property type="entry name" value="FLAGELLAR SECRETION CHAPERONE FLIS"/>
    <property type="match status" value="1"/>
</dbReference>
<dbReference type="EMBL" id="UOFK01000040">
    <property type="protein sequence ID" value="VAW73703.1"/>
    <property type="molecule type" value="Genomic_DNA"/>
</dbReference>